<feature type="transmembrane region" description="Helical" evidence="1">
    <location>
        <begin position="6"/>
        <end position="23"/>
    </location>
</feature>
<accession>A0A328BTP1</accession>
<reference evidence="3" key="1">
    <citation type="submission" date="2018-05" db="EMBL/GenBank/DDBJ databases">
        <authorList>
            <person name="Nie L."/>
        </authorList>
    </citation>
    <scope>NUCLEOTIDE SEQUENCE [LARGE SCALE GENOMIC DNA]</scope>
    <source>
        <strain evidence="3">NL</strain>
    </source>
</reference>
<dbReference type="Proteomes" id="UP000248553">
    <property type="component" value="Unassembled WGS sequence"/>
</dbReference>
<keyword evidence="1" id="KW-0472">Membrane</keyword>
<keyword evidence="1" id="KW-0812">Transmembrane</keyword>
<evidence type="ECO:0000256" key="1">
    <source>
        <dbReference type="SAM" id="Phobius"/>
    </source>
</evidence>
<evidence type="ECO:0000313" key="2">
    <source>
        <dbReference type="EMBL" id="RAK69386.1"/>
    </source>
</evidence>
<keyword evidence="3" id="KW-1185">Reference proteome</keyword>
<gene>
    <name evidence="2" type="ORF">DLM85_00540</name>
</gene>
<dbReference type="EMBL" id="QHKM01000001">
    <property type="protein sequence ID" value="RAK69386.1"/>
    <property type="molecule type" value="Genomic_DNA"/>
</dbReference>
<comment type="caution">
    <text evidence="2">The sequence shown here is derived from an EMBL/GenBank/DDBJ whole genome shotgun (WGS) entry which is preliminary data.</text>
</comment>
<proteinExistence type="predicted"/>
<protein>
    <submittedName>
        <fullName evidence="2">Uncharacterized protein</fullName>
    </submittedName>
</protein>
<name>A0A328BTP1_9BACT</name>
<sequence>MLDVFIYFLQLLATLITTLLGLAGMLYDFHIPDTKRLTPVGRKVLTGFVVSSVVSVVASGLDFYKKQQADQEAYAQTVRSIRSTDRLLRDINRTLHPLETVEGRLNVNLLDRPGRREVRDLKARLRQYAARPGSPSGEVAKNVFVEATPRGRLVRVNPGAAEYPTARTAPALHHALTGYSMGVSIFRPDNLKSRTFQVLADSSIIEFGAPDLSLLLEPESREQPLLMYWPETDELQVELDFKVSEKADWGTNGKLASTLDLPGMHLQLNPDIYNSRARTLAYQLQAVQLSFSGETYWLKPSQVQTGRVGTFTYHRAVLKPIVVKE</sequence>
<dbReference type="RefSeq" id="WP_111476122.1">
    <property type="nucleotide sequence ID" value="NZ_QHKM01000001.1"/>
</dbReference>
<evidence type="ECO:0000313" key="3">
    <source>
        <dbReference type="Proteomes" id="UP000248553"/>
    </source>
</evidence>
<keyword evidence="1" id="KW-1133">Transmembrane helix</keyword>
<organism evidence="2 3">
    <name type="scientific">Hymenobacter edaphi</name>
    <dbReference type="NCBI Taxonomy" id="2211146"/>
    <lineage>
        <taxon>Bacteria</taxon>
        <taxon>Pseudomonadati</taxon>
        <taxon>Bacteroidota</taxon>
        <taxon>Cytophagia</taxon>
        <taxon>Cytophagales</taxon>
        <taxon>Hymenobacteraceae</taxon>
        <taxon>Hymenobacter</taxon>
    </lineage>
</organism>
<dbReference type="AlphaFoldDB" id="A0A328BTP1"/>